<feature type="signal peptide" evidence="4">
    <location>
        <begin position="1"/>
        <end position="21"/>
    </location>
</feature>
<dbReference type="InterPro" id="IPR011489">
    <property type="entry name" value="EMI_domain"/>
</dbReference>
<feature type="domain" description="EMI" evidence="5">
    <location>
        <begin position="25"/>
        <end position="99"/>
    </location>
</feature>
<evidence type="ECO:0000256" key="3">
    <source>
        <dbReference type="SAM" id="MobiDB-lite"/>
    </source>
</evidence>
<dbReference type="Proteomes" id="UP000700334">
    <property type="component" value="Unassembled WGS sequence"/>
</dbReference>
<dbReference type="PROSITE" id="PS51041">
    <property type="entry name" value="EMI"/>
    <property type="match status" value="1"/>
</dbReference>
<reference evidence="6" key="1">
    <citation type="journal article" date="2021" name="Evol. Appl.">
        <title>The genome of the Pyrenean desman and the effects of bottlenecks and inbreeding on the genomic landscape of an endangered species.</title>
        <authorList>
            <person name="Escoda L."/>
            <person name="Castresana J."/>
        </authorList>
    </citation>
    <scope>NUCLEOTIDE SEQUENCE</scope>
    <source>
        <strain evidence="6">IBE-C5619</strain>
    </source>
</reference>
<evidence type="ECO:0000313" key="7">
    <source>
        <dbReference type="Proteomes" id="UP000700334"/>
    </source>
</evidence>
<proteinExistence type="predicted"/>
<comment type="caution">
    <text evidence="6">The sequence shown here is derived from an EMBL/GenBank/DDBJ whole genome shotgun (WGS) entry which is preliminary data.</text>
</comment>
<sequence length="388" mass="41128">MRGSRGLLLLWCLALAAGGTGHVHRPGVCAARPPRPESFVQRVYQPFLTTCDGQRACSSYRTLYRTAYRRSPWLALPGPRFACCPGWRRAGGAPGACVAEPPPQLYASRRARMGGAVSGQAAATAPRDGRAPSAKQTGRRGQDGTSAGDRALLLLVRAVTLQTRTPAPPEASAQLAGAGDRATSGPRWALCPAGAEAGPAWGRGWPWGRTGLPHTSLVSPGVDSRVEEEMQRLRSRVDVLEQHVPASLCPQQLQLALGPLHGLAEPGRLLAHSLQQLDRIDSLSEQISFLEEQLGSCEPPARPGGGGRLLRGAGTVRLTSAPPQAPARRICDGVTSLLTRPVPPAAPDPGAHLPPRRQPHTWRLGACRAGPREATMPTGVWARLPVSE</sequence>
<gene>
    <name evidence="6" type="ORF">J0S82_018125</name>
</gene>
<accession>A0A8J6DS03</accession>
<keyword evidence="1 4" id="KW-0732">Signal</keyword>
<evidence type="ECO:0000256" key="1">
    <source>
        <dbReference type="ARBA" id="ARBA00022729"/>
    </source>
</evidence>
<protein>
    <submittedName>
        <fullName evidence="6">Epidermal growth factor-like protein 7</fullName>
    </submittedName>
</protein>
<dbReference type="EMBL" id="JAGFMF010011628">
    <property type="protein sequence ID" value="KAG8518646.1"/>
    <property type="molecule type" value="Genomic_DNA"/>
</dbReference>
<feature type="chain" id="PRO_5035319626" evidence="4">
    <location>
        <begin position="22"/>
        <end position="388"/>
    </location>
</feature>
<dbReference type="OrthoDB" id="155976at2759"/>
<keyword evidence="2" id="KW-1015">Disulfide bond</keyword>
<dbReference type="Pfam" id="PF07546">
    <property type="entry name" value="EMI"/>
    <property type="match status" value="1"/>
</dbReference>
<dbReference type="AlphaFoldDB" id="A0A8J6DS03"/>
<name>A0A8J6DS03_GALPY</name>
<evidence type="ECO:0000313" key="6">
    <source>
        <dbReference type="EMBL" id="KAG8518646.1"/>
    </source>
</evidence>
<organism evidence="6 7">
    <name type="scientific">Galemys pyrenaicus</name>
    <name type="common">Iberian desman</name>
    <name type="synonym">Pyrenean desman</name>
    <dbReference type="NCBI Taxonomy" id="202257"/>
    <lineage>
        <taxon>Eukaryota</taxon>
        <taxon>Metazoa</taxon>
        <taxon>Chordata</taxon>
        <taxon>Craniata</taxon>
        <taxon>Vertebrata</taxon>
        <taxon>Euteleostomi</taxon>
        <taxon>Mammalia</taxon>
        <taxon>Eutheria</taxon>
        <taxon>Laurasiatheria</taxon>
        <taxon>Eulipotyphla</taxon>
        <taxon>Talpidae</taxon>
        <taxon>Galemys</taxon>
    </lineage>
</organism>
<feature type="region of interest" description="Disordered" evidence="3">
    <location>
        <begin position="117"/>
        <end position="147"/>
    </location>
</feature>
<evidence type="ECO:0000256" key="4">
    <source>
        <dbReference type="SAM" id="SignalP"/>
    </source>
</evidence>
<keyword evidence="7" id="KW-1185">Reference proteome</keyword>
<evidence type="ECO:0000259" key="5">
    <source>
        <dbReference type="PROSITE" id="PS51041"/>
    </source>
</evidence>
<evidence type="ECO:0000256" key="2">
    <source>
        <dbReference type="ARBA" id="ARBA00023157"/>
    </source>
</evidence>